<dbReference type="InterPro" id="IPR021771">
    <property type="entry name" value="Triacylglycerol_lipase_N"/>
</dbReference>
<dbReference type="AlphaFoldDB" id="A0A1N6G4H7"/>
<comment type="caution">
    <text evidence="4">Lacks conserved residue(s) required for the propagation of feature annotation.</text>
</comment>
<evidence type="ECO:0000256" key="4">
    <source>
        <dbReference type="PROSITE-ProRule" id="PRU01161"/>
    </source>
</evidence>
<evidence type="ECO:0000256" key="1">
    <source>
        <dbReference type="ARBA" id="ARBA00022801"/>
    </source>
</evidence>
<dbReference type="SUPFAM" id="SSF52151">
    <property type="entry name" value="FabD/lysophospholipase-like"/>
    <property type="match status" value="1"/>
</dbReference>
<dbReference type="Pfam" id="PF01734">
    <property type="entry name" value="Patatin"/>
    <property type="match status" value="1"/>
</dbReference>
<evidence type="ECO:0000256" key="2">
    <source>
        <dbReference type="ARBA" id="ARBA00022963"/>
    </source>
</evidence>
<accession>A0A1N6G4H7</accession>
<dbReference type="RefSeq" id="WP_074205667.1">
    <property type="nucleotide sequence ID" value="NZ_FSQW01000002.1"/>
</dbReference>
<dbReference type="PANTHER" id="PTHR14226">
    <property type="entry name" value="NEUROPATHY TARGET ESTERASE/SWISS CHEESE D.MELANOGASTER"/>
    <property type="match status" value="1"/>
</dbReference>
<proteinExistence type="predicted"/>
<feature type="domain" description="PNPLA" evidence="5">
    <location>
        <begin position="146"/>
        <end position="335"/>
    </location>
</feature>
<dbReference type="EMBL" id="FSQW01000002">
    <property type="protein sequence ID" value="SIO02445.1"/>
    <property type="molecule type" value="Genomic_DNA"/>
</dbReference>
<dbReference type="STRING" id="1123272.SAMN02745824_2674"/>
<feature type="short sequence motif" description="GXSXG" evidence="4">
    <location>
        <begin position="177"/>
        <end position="181"/>
    </location>
</feature>
<dbReference type="Pfam" id="PF11815">
    <property type="entry name" value="DUF3336"/>
    <property type="match status" value="1"/>
</dbReference>
<dbReference type="InterPro" id="IPR002641">
    <property type="entry name" value="PNPLA_dom"/>
</dbReference>
<dbReference type="InterPro" id="IPR016035">
    <property type="entry name" value="Acyl_Trfase/lysoPLipase"/>
</dbReference>
<feature type="active site" description="Proton acceptor" evidence="4">
    <location>
        <position position="322"/>
    </location>
</feature>
<reference evidence="7" key="1">
    <citation type="submission" date="2016-11" db="EMBL/GenBank/DDBJ databases">
        <authorList>
            <person name="Varghese N."/>
            <person name="Submissions S."/>
        </authorList>
    </citation>
    <scope>NUCLEOTIDE SEQUENCE [LARGE SCALE GENOMIC DNA]</scope>
    <source>
        <strain evidence="7">DSM 22363</strain>
    </source>
</reference>
<dbReference type="InterPro" id="IPR050301">
    <property type="entry name" value="NTE"/>
</dbReference>
<keyword evidence="7" id="KW-1185">Reference proteome</keyword>
<organism evidence="6 7">
    <name type="scientific">Parasphingorhabdus marina DSM 22363</name>
    <dbReference type="NCBI Taxonomy" id="1123272"/>
    <lineage>
        <taxon>Bacteria</taxon>
        <taxon>Pseudomonadati</taxon>
        <taxon>Pseudomonadota</taxon>
        <taxon>Alphaproteobacteria</taxon>
        <taxon>Sphingomonadales</taxon>
        <taxon>Sphingomonadaceae</taxon>
        <taxon>Parasphingorhabdus</taxon>
    </lineage>
</organism>
<dbReference type="GO" id="GO:0004806">
    <property type="term" value="F:triacylglycerol lipase activity"/>
    <property type="evidence" value="ECO:0007669"/>
    <property type="project" value="InterPro"/>
</dbReference>
<dbReference type="PANTHER" id="PTHR14226:SF10">
    <property type="entry name" value="TRIACYLGLYCEROL LIPASE 4-RELATED"/>
    <property type="match status" value="1"/>
</dbReference>
<evidence type="ECO:0000256" key="3">
    <source>
        <dbReference type="ARBA" id="ARBA00023098"/>
    </source>
</evidence>
<name>A0A1N6G4H7_9SPHN</name>
<keyword evidence="3 4" id="KW-0443">Lipid metabolism</keyword>
<evidence type="ECO:0000313" key="6">
    <source>
        <dbReference type="EMBL" id="SIO02445.1"/>
    </source>
</evidence>
<gene>
    <name evidence="6" type="ORF">SAMN02745824_2674</name>
</gene>
<keyword evidence="2 4" id="KW-0442">Lipid degradation</keyword>
<dbReference type="Gene3D" id="3.40.1090.10">
    <property type="entry name" value="Cytosolic phospholipase A2 catalytic domain"/>
    <property type="match status" value="2"/>
</dbReference>
<sequence length="498" mass="55755">MILNTTLKMEKAMAQAQSYGEWSKAAKAHDKSTGVDLWVKSDESKHFDHKSIRRRLKRLSKLWKSQDNAGLLYALNEGIHGNMDGMGNARLHEKARFGTKRLIQDYVDAIVNSLEYLASDKVTDIPFEEKLDFFRRAQHCYGRSAFLMSGSGAFLYFHLGVAKALWRQGLLPHIMSGSSGGSVVGALISTHVDEDMEPYFEPENLVMGDEEPENDGGFGGLFGGSNRMRADEIEARLSEMLPDLTFQEAYELTGRHLNVSIAPAEKHQTSRLLNAIASPNVYIREAVMASCAVPGVYPPVTLAAKDHKGERVPYLPNRKWVDGSVTHDLPAKRLARLYGVNHHIVSQANPLITPFASDVSQQKTAMSAIRNASTATMKAWLNANVSIMQKPLSFFPRLNSLANMTLSVINQDYTGDINIIRPTMFWSPSKILSNLPIEDISELIDLGERTTWPKIEMVRTQTKISQTLDRILFEYETELAHDHELAHAQDNAMKRKIA</sequence>
<dbReference type="OrthoDB" id="323481at2"/>
<feature type="active site" description="Nucleophile" evidence="4">
    <location>
        <position position="179"/>
    </location>
</feature>
<dbReference type="Proteomes" id="UP000185192">
    <property type="component" value="Unassembled WGS sequence"/>
</dbReference>
<protein>
    <submittedName>
        <fullName evidence="6">NTE family protein</fullName>
    </submittedName>
</protein>
<dbReference type="CDD" id="cd07206">
    <property type="entry name" value="Pat_TGL3-4-5_SDP1"/>
    <property type="match status" value="1"/>
</dbReference>
<dbReference type="GO" id="GO:0016042">
    <property type="term" value="P:lipid catabolic process"/>
    <property type="evidence" value="ECO:0007669"/>
    <property type="project" value="UniProtKB-UniRule"/>
</dbReference>
<keyword evidence="1 4" id="KW-0378">Hydrolase</keyword>
<dbReference type="PROSITE" id="PS51635">
    <property type="entry name" value="PNPLA"/>
    <property type="match status" value="1"/>
</dbReference>
<evidence type="ECO:0000313" key="7">
    <source>
        <dbReference type="Proteomes" id="UP000185192"/>
    </source>
</evidence>
<evidence type="ECO:0000259" key="5">
    <source>
        <dbReference type="PROSITE" id="PS51635"/>
    </source>
</evidence>